<gene>
    <name evidence="1" type="ORF">K1718_13360</name>
</gene>
<dbReference type="InterPro" id="IPR014915">
    <property type="entry name" value="Phage_TLS_TfmB"/>
</dbReference>
<dbReference type="Proteomes" id="UP001209803">
    <property type="component" value="Chromosome"/>
</dbReference>
<reference evidence="1 2" key="1">
    <citation type="submission" date="2023-03" db="EMBL/GenBank/DDBJ databases">
        <title>Roseibium porphyridii sp. nov. and Roseibium rhodosorbium sp. nov. isolated from marine algae, Porphyridium cruentum and Rhodosorus marinus, respectively.</title>
        <authorList>
            <person name="Lee M.W."/>
            <person name="Choi B.J."/>
            <person name="Lee J.K."/>
            <person name="Choi D.G."/>
            <person name="Baek J.H."/>
            <person name="Bayburt H."/>
            <person name="Kim J.M."/>
            <person name="Han D.M."/>
            <person name="Kim K.H."/>
            <person name="Jeon C.O."/>
        </authorList>
    </citation>
    <scope>NUCLEOTIDE SEQUENCE [LARGE SCALE GENOMIC DNA]</scope>
    <source>
        <strain evidence="1 2">KMA01</strain>
    </source>
</reference>
<dbReference type="Pfam" id="PF08809">
    <property type="entry name" value="DUF1799"/>
    <property type="match status" value="1"/>
</dbReference>
<evidence type="ECO:0000313" key="1">
    <source>
        <dbReference type="EMBL" id="WFE92307.1"/>
    </source>
</evidence>
<keyword evidence="2" id="KW-1185">Reference proteome</keyword>
<dbReference type="RefSeq" id="WP_265682262.1">
    <property type="nucleotide sequence ID" value="NZ_CP120863.1"/>
</dbReference>
<evidence type="ECO:0000313" key="2">
    <source>
        <dbReference type="Proteomes" id="UP001209803"/>
    </source>
</evidence>
<protein>
    <submittedName>
        <fullName evidence="1">DUF1799 domain-containing protein</fullName>
    </submittedName>
</protein>
<name>A0ABY8F9X5_9HYPH</name>
<sequence>MAADFAALGVSVAPDAVTQAVDVFEVWRVNWKAVTSFLTVETQWRVLASPAGLIWLGLDYTAAAATLRGRSDRLWRHLLSELRIMEHAALDVLNAEQAE</sequence>
<organism evidence="1 2">
    <name type="scientific">Roseibium porphyridii</name>
    <dbReference type="NCBI Taxonomy" id="2866279"/>
    <lineage>
        <taxon>Bacteria</taxon>
        <taxon>Pseudomonadati</taxon>
        <taxon>Pseudomonadota</taxon>
        <taxon>Alphaproteobacteria</taxon>
        <taxon>Hyphomicrobiales</taxon>
        <taxon>Stappiaceae</taxon>
        <taxon>Roseibium</taxon>
    </lineage>
</organism>
<proteinExistence type="predicted"/>
<accession>A0ABY8F9X5</accession>
<dbReference type="EMBL" id="CP120863">
    <property type="protein sequence ID" value="WFE92307.1"/>
    <property type="molecule type" value="Genomic_DNA"/>
</dbReference>